<sequence length="159" mass="16686">MLLLTGCHATVDARWANSDDTVDHWKKAMPSLPVEVRGALPGATNQQIAQVIPNAKTMDGSAGTLVSPRLVVELGEPAKPRDDAYCAKPAPAVATGGSPAQQTMTLTICDGARLVATSSKPLDVAHTPVSELPKRLDSLKKLALIGIAHTQTEAYQIQG</sequence>
<protein>
    <submittedName>
        <fullName evidence="1">Uncharacterized protein</fullName>
    </submittedName>
</protein>
<proteinExistence type="predicted"/>
<evidence type="ECO:0000313" key="1">
    <source>
        <dbReference type="EMBL" id="AIF48211.1"/>
    </source>
</evidence>
<dbReference type="Proteomes" id="UP000027987">
    <property type="component" value="Chromosome"/>
</dbReference>
<keyword evidence="2" id="KW-1185">Reference proteome</keyword>
<dbReference type="AlphaFoldDB" id="A0A075K1H3"/>
<accession>A0A075K1H3</accession>
<dbReference type="EMBL" id="CP008884">
    <property type="protein sequence ID" value="AIF48211.1"/>
    <property type="molecule type" value="Genomic_DNA"/>
</dbReference>
<dbReference type="HOGENOM" id="CLU_1658072_0_0_6"/>
<name>A0A075K1H3_9GAMM</name>
<organism evidence="1 2">
    <name type="scientific">Dyella japonica A8</name>
    <dbReference type="NCBI Taxonomy" id="1217721"/>
    <lineage>
        <taxon>Bacteria</taxon>
        <taxon>Pseudomonadati</taxon>
        <taxon>Pseudomonadota</taxon>
        <taxon>Gammaproteobacteria</taxon>
        <taxon>Lysobacterales</taxon>
        <taxon>Rhodanobacteraceae</taxon>
        <taxon>Dyella</taxon>
    </lineage>
</organism>
<gene>
    <name evidence="1" type="ORF">HY57_13600</name>
</gene>
<dbReference type="KEGG" id="dja:HY57_13600"/>
<reference evidence="1 2" key="1">
    <citation type="submission" date="2014-07" db="EMBL/GenBank/DDBJ databases">
        <title>Complete Genome Sequence of Dyella japonica Strain A8 Isolated from Malaysian Tropical Soil.</title>
        <authorList>
            <person name="Hui R.K.H."/>
            <person name="Chen J.-W."/>
            <person name="Chan K.-G."/>
            <person name="Leung F.C.C."/>
        </authorList>
    </citation>
    <scope>NUCLEOTIDE SEQUENCE [LARGE SCALE GENOMIC DNA]</scope>
    <source>
        <strain evidence="1 2">A8</strain>
    </source>
</reference>
<evidence type="ECO:0000313" key="2">
    <source>
        <dbReference type="Proteomes" id="UP000027987"/>
    </source>
</evidence>
<dbReference type="PATRIC" id="fig|1217721.7.peg.2806"/>